<evidence type="ECO:0000313" key="3">
    <source>
        <dbReference type="Proteomes" id="UP000289340"/>
    </source>
</evidence>
<dbReference type="PANTHER" id="PTHR42776:SF4">
    <property type="entry name" value="ACYLAMINO-ACID-RELEASING ENZYME"/>
    <property type="match status" value="1"/>
</dbReference>
<dbReference type="PANTHER" id="PTHR42776">
    <property type="entry name" value="SERINE PEPTIDASE S9 FAMILY MEMBER"/>
    <property type="match status" value="1"/>
</dbReference>
<sequence>MFTLLVLLWYLYLHNRIPIVELHNLCVKLFLLLCLTVYARVLREKGIQVKVIVFPNDVHGIERPQSDFESYLNIVMWFNKYCK</sequence>
<keyword evidence="3" id="KW-1185">Reference proteome</keyword>
<keyword evidence="1" id="KW-0378">Hydrolase</keyword>
<comment type="caution">
    <text evidence="2">The sequence shown here is derived from an EMBL/GenBank/DDBJ whole genome shotgun (WGS) entry which is preliminary data.</text>
</comment>
<gene>
    <name evidence="2" type="ORF">D0Y65_050293</name>
</gene>
<protein>
    <submittedName>
        <fullName evidence="2">Acylamino-acid-releasing enzyme</fullName>
    </submittedName>
</protein>
<organism evidence="2 3">
    <name type="scientific">Glycine soja</name>
    <name type="common">Wild soybean</name>
    <dbReference type="NCBI Taxonomy" id="3848"/>
    <lineage>
        <taxon>Eukaryota</taxon>
        <taxon>Viridiplantae</taxon>
        <taxon>Streptophyta</taxon>
        <taxon>Embryophyta</taxon>
        <taxon>Tracheophyta</taxon>
        <taxon>Spermatophyta</taxon>
        <taxon>Magnoliopsida</taxon>
        <taxon>eudicotyledons</taxon>
        <taxon>Gunneridae</taxon>
        <taxon>Pentapetalae</taxon>
        <taxon>rosids</taxon>
        <taxon>fabids</taxon>
        <taxon>Fabales</taxon>
        <taxon>Fabaceae</taxon>
        <taxon>Papilionoideae</taxon>
        <taxon>50 kb inversion clade</taxon>
        <taxon>NPAAA clade</taxon>
        <taxon>indigoferoid/millettioid clade</taxon>
        <taxon>Phaseoleae</taxon>
        <taxon>Glycine</taxon>
        <taxon>Glycine subgen. Soja</taxon>
    </lineage>
</organism>
<evidence type="ECO:0000313" key="2">
    <source>
        <dbReference type="EMBL" id="RZB46219.1"/>
    </source>
</evidence>
<evidence type="ECO:0000256" key="1">
    <source>
        <dbReference type="ARBA" id="ARBA00022801"/>
    </source>
</evidence>
<accession>A0A445FBJ9</accession>
<dbReference type="EMBL" id="QZWG01000019">
    <property type="protein sequence ID" value="RZB46219.1"/>
    <property type="molecule type" value="Genomic_DNA"/>
</dbReference>
<reference evidence="2 3" key="1">
    <citation type="submission" date="2018-09" db="EMBL/GenBank/DDBJ databases">
        <title>A high-quality reference genome of wild soybean provides a powerful tool to mine soybean genomes.</title>
        <authorList>
            <person name="Xie M."/>
            <person name="Chung C.Y.L."/>
            <person name="Li M.-W."/>
            <person name="Wong F.-L."/>
            <person name="Chan T.-F."/>
            <person name="Lam H.-M."/>
        </authorList>
    </citation>
    <scope>NUCLEOTIDE SEQUENCE [LARGE SCALE GENOMIC DNA]</scope>
    <source>
        <strain evidence="3">cv. W05</strain>
        <tissue evidence="2">Hypocotyl of etiolated seedlings</tissue>
    </source>
</reference>
<dbReference type="GO" id="GO:0004252">
    <property type="term" value="F:serine-type endopeptidase activity"/>
    <property type="evidence" value="ECO:0007669"/>
    <property type="project" value="TreeGrafter"/>
</dbReference>
<proteinExistence type="predicted"/>
<dbReference type="AlphaFoldDB" id="A0A445FBJ9"/>
<name>A0A445FBJ9_GLYSO</name>
<dbReference type="Proteomes" id="UP000289340">
    <property type="component" value="Chromosome 19"/>
</dbReference>